<dbReference type="Pfam" id="PF03466">
    <property type="entry name" value="LysR_substrate"/>
    <property type="match status" value="1"/>
</dbReference>
<dbReference type="InterPro" id="IPR000847">
    <property type="entry name" value="LysR_HTH_N"/>
</dbReference>
<gene>
    <name evidence="6" type="ORF">DDK22_15270</name>
</gene>
<evidence type="ECO:0000256" key="1">
    <source>
        <dbReference type="ARBA" id="ARBA00009437"/>
    </source>
</evidence>
<evidence type="ECO:0000256" key="2">
    <source>
        <dbReference type="ARBA" id="ARBA00023015"/>
    </source>
</evidence>
<dbReference type="Gene3D" id="1.10.10.10">
    <property type="entry name" value="Winged helix-like DNA-binding domain superfamily/Winged helix DNA-binding domain"/>
    <property type="match status" value="1"/>
</dbReference>
<proteinExistence type="inferred from homology"/>
<keyword evidence="4" id="KW-0804">Transcription</keyword>
<evidence type="ECO:0000256" key="4">
    <source>
        <dbReference type="ARBA" id="ARBA00023163"/>
    </source>
</evidence>
<dbReference type="InterPro" id="IPR036388">
    <property type="entry name" value="WH-like_DNA-bd_sf"/>
</dbReference>
<dbReference type="GO" id="GO:0003700">
    <property type="term" value="F:DNA-binding transcription factor activity"/>
    <property type="evidence" value="ECO:0007669"/>
    <property type="project" value="InterPro"/>
</dbReference>
<dbReference type="SUPFAM" id="SSF53850">
    <property type="entry name" value="Periplasmic binding protein-like II"/>
    <property type="match status" value="1"/>
</dbReference>
<reference evidence="6 7" key="1">
    <citation type="submission" date="2018-04" db="EMBL/GenBank/DDBJ databases">
        <title>Cupriavidus necator CR12 genome sequencing and assembly.</title>
        <authorList>
            <person name="Ben Fekih I."/>
            <person name="Mazhar H.S."/>
            <person name="Bello S.K."/>
            <person name="Rensing C."/>
        </authorList>
    </citation>
    <scope>NUCLEOTIDE SEQUENCE [LARGE SCALE GENOMIC DNA]</scope>
    <source>
        <strain evidence="6 7">CR12</strain>
    </source>
</reference>
<dbReference type="PANTHER" id="PTHR30126:SF98">
    <property type="entry name" value="HTH-TYPE TRANSCRIPTIONAL ACTIVATOR BAUR"/>
    <property type="match status" value="1"/>
</dbReference>
<dbReference type="GO" id="GO:0000976">
    <property type="term" value="F:transcription cis-regulatory region binding"/>
    <property type="evidence" value="ECO:0007669"/>
    <property type="project" value="TreeGrafter"/>
</dbReference>
<keyword evidence="3" id="KW-0238">DNA-binding</keyword>
<evidence type="ECO:0000313" key="6">
    <source>
        <dbReference type="EMBL" id="RCJ07573.1"/>
    </source>
</evidence>
<name>A0A367PJ44_CUPNE</name>
<evidence type="ECO:0000313" key="7">
    <source>
        <dbReference type="Proteomes" id="UP000253501"/>
    </source>
</evidence>
<comment type="similarity">
    <text evidence="1">Belongs to the LysR transcriptional regulatory family.</text>
</comment>
<dbReference type="EMBL" id="QDHA01000036">
    <property type="protein sequence ID" value="RCJ07573.1"/>
    <property type="molecule type" value="Genomic_DNA"/>
</dbReference>
<organism evidence="6 7">
    <name type="scientific">Cupriavidus necator</name>
    <name type="common">Alcaligenes eutrophus</name>
    <name type="synonym">Ralstonia eutropha</name>
    <dbReference type="NCBI Taxonomy" id="106590"/>
    <lineage>
        <taxon>Bacteria</taxon>
        <taxon>Pseudomonadati</taxon>
        <taxon>Pseudomonadota</taxon>
        <taxon>Betaproteobacteria</taxon>
        <taxon>Burkholderiales</taxon>
        <taxon>Burkholderiaceae</taxon>
        <taxon>Cupriavidus</taxon>
    </lineage>
</organism>
<accession>A0A367PJ44</accession>
<evidence type="ECO:0000259" key="5">
    <source>
        <dbReference type="PROSITE" id="PS50931"/>
    </source>
</evidence>
<dbReference type="InterPro" id="IPR005119">
    <property type="entry name" value="LysR_subst-bd"/>
</dbReference>
<dbReference type="PROSITE" id="PS50931">
    <property type="entry name" value="HTH_LYSR"/>
    <property type="match status" value="1"/>
</dbReference>
<dbReference type="Pfam" id="PF00126">
    <property type="entry name" value="HTH_1"/>
    <property type="match status" value="1"/>
</dbReference>
<dbReference type="Proteomes" id="UP000253501">
    <property type="component" value="Unassembled WGS sequence"/>
</dbReference>
<dbReference type="FunFam" id="1.10.10.10:FF:000001">
    <property type="entry name" value="LysR family transcriptional regulator"/>
    <property type="match status" value="1"/>
</dbReference>
<dbReference type="AlphaFoldDB" id="A0A367PJ44"/>
<evidence type="ECO:0000256" key="3">
    <source>
        <dbReference type="ARBA" id="ARBA00023125"/>
    </source>
</evidence>
<dbReference type="InterPro" id="IPR036390">
    <property type="entry name" value="WH_DNA-bd_sf"/>
</dbReference>
<protein>
    <submittedName>
        <fullName evidence="6">LysR family transcriptional regulator</fullName>
    </submittedName>
</protein>
<dbReference type="RefSeq" id="WP_114132608.1">
    <property type="nucleotide sequence ID" value="NZ_CP068435.1"/>
</dbReference>
<dbReference type="PRINTS" id="PR00039">
    <property type="entry name" value="HTHLYSR"/>
</dbReference>
<sequence length="303" mass="33429">MHLKHLKHLLMVADMASFSQAAQRLHLTQSALSRSIQTLEDELGGRLIDRHGKRNVLTPLGELIANRARRIVFEEAELHRSVELFHHHHLGAIRVGLGAGPGAVLATPFLRYMARHHPGIQVSVSLGTSDALMIQLRQRSLDAVIVEVSSVAPATDLRHELLNSLQGRFICRTGHPLVQQAAGGDAVSFDDVMRYPLASAPLSTEVARNLVKRFGPRADPEHCLSLRCENVRSLVEAVLDSDAILFSIVAAVRAEIAEGKLCELVTTPAVDDGPRYAFFTLVGRTEAPSMEIFRKFMDEHLRD</sequence>
<dbReference type="PANTHER" id="PTHR30126">
    <property type="entry name" value="HTH-TYPE TRANSCRIPTIONAL REGULATOR"/>
    <property type="match status" value="1"/>
</dbReference>
<feature type="domain" description="HTH lysR-type" evidence="5">
    <location>
        <begin position="1"/>
        <end position="58"/>
    </location>
</feature>
<comment type="caution">
    <text evidence="6">The sequence shown here is derived from an EMBL/GenBank/DDBJ whole genome shotgun (WGS) entry which is preliminary data.</text>
</comment>
<dbReference type="Gene3D" id="3.40.190.10">
    <property type="entry name" value="Periplasmic binding protein-like II"/>
    <property type="match status" value="2"/>
</dbReference>
<dbReference type="SUPFAM" id="SSF46785">
    <property type="entry name" value="Winged helix' DNA-binding domain"/>
    <property type="match status" value="1"/>
</dbReference>
<keyword evidence="2" id="KW-0805">Transcription regulation</keyword>